<proteinExistence type="predicted"/>
<evidence type="ECO:0000256" key="1">
    <source>
        <dbReference type="SAM" id="MobiDB-lite"/>
    </source>
</evidence>
<comment type="caution">
    <text evidence="2">The sequence shown here is derived from an EMBL/GenBank/DDBJ whole genome shotgun (WGS) entry which is preliminary data.</text>
</comment>
<protein>
    <submittedName>
        <fullName evidence="2">Uncharacterized protein</fullName>
    </submittedName>
</protein>
<dbReference type="AlphaFoldDB" id="J9C725"/>
<accession>J9C725</accession>
<gene>
    <name evidence="2" type="ORF">EVA_16257</name>
</gene>
<sequence>MLNYFGGENPQTPLDGSHQKTSEPVRARGRRRRVQGEKDWRARTTIIPATTDKSDSNRICTNPIISRQISI</sequence>
<feature type="compositionally biased region" description="Basic and acidic residues" evidence="1">
    <location>
        <begin position="17"/>
        <end position="26"/>
    </location>
</feature>
<evidence type="ECO:0000313" key="2">
    <source>
        <dbReference type="EMBL" id="EJW95635.1"/>
    </source>
</evidence>
<organism evidence="2">
    <name type="scientific">gut metagenome</name>
    <dbReference type="NCBI Taxonomy" id="749906"/>
    <lineage>
        <taxon>unclassified sequences</taxon>
        <taxon>metagenomes</taxon>
        <taxon>organismal metagenomes</taxon>
    </lineage>
</organism>
<dbReference type="EMBL" id="AMCI01005701">
    <property type="protein sequence ID" value="EJW95635.1"/>
    <property type="molecule type" value="Genomic_DNA"/>
</dbReference>
<reference evidence="2" key="1">
    <citation type="journal article" date="2012" name="PLoS ONE">
        <title>Gene sets for utilization of primary and secondary nutrition supplies in the distal gut of endangered iberian lynx.</title>
        <authorList>
            <person name="Alcaide M."/>
            <person name="Messina E."/>
            <person name="Richter M."/>
            <person name="Bargiela R."/>
            <person name="Peplies J."/>
            <person name="Huws S.A."/>
            <person name="Newbold C.J."/>
            <person name="Golyshin P.N."/>
            <person name="Simon M.A."/>
            <person name="Lopez G."/>
            <person name="Yakimov M.M."/>
            <person name="Ferrer M."/>
        </authorList>
    </citation>
    <scope>NUCLEOTIDE SEQUENCE</scope>
</reference>
<name>J9C725_9ZZZZ</name>
<feature type="region of interest" description="Disordered" evidence="1">
    <location>
        <begin position="1"/>
        <end position="59"/>
    </location>
</feature>